<dbReference type="Proteomes" id="UP001605036">
    <property type="component" value="Unassembled WGS sequence"/>
</dbReference>
<organism evidence="1 2">
    <name type="scientific">Riccia fluitans</name>
    <dbReference type="NCBI Taxonomy" id="41844"/>
    <lineage>
        <taxon>Eukaryota</taxon>
        <taxon>Viridiplantae</taxon>
        <taxon>Streptophyta</taxon>
        <taxon>Embryophyta</taxon>
        <taxon>Marchantiophyta</taxon>
        <taxon>Marchantiopsida</taxon>
        <taxon>Marchantiidae</taxon>
        <taxon>Marchantiales</taxon>
        <taxon>Ricciaceae</taxon>
        <taxon>Riccia</taxon>
    </lineage>
</organism>
<protein>
    <submittedName>
        <fullName evidence="1">Uncharacterized protein</fullName>
    </submittedName>
</protein>
<evidence type="ECO:0000313" key="2">
    <source>
        <dbReference type="Proteomes" id="UP001605036"/>
    </source>
</evidence>
<comment type="caution">
    <text evidence="1">The sequence shown here is derived from an EMBL/GenBank/DDBJ whole genome shotgun (WGS) entry which is preliminary data.</text>
</comment>
<evidence type="ECO:0000313" key="1">
    <source>
        <dbReference type="EMBL" id="KAL2624008.1"/>
    </source>
</evidence>
<name>A0ABD1YB66_9MARC</name>
<sequence length="70" mass="7698">MKQRFSDIALEIRVDRCPFCSVQSCAFAHLVGERHTKWKASFSLHVHCTRGGGRELHQALGVGTSAADAD</sequence>
<keyword evidence="2" id="KW-1185">Reference proteome</keyword>
<dbReference type="EMBL" id="JBHFFA010000005">
    <property type="protein sequence ID" value="KAL2624008.1"/>
    <property type="molecule type" value="Genomic_DNA"/>
</dbReference>
<gene>
    <name evidence="1" type="ORF">R1flu_008253</name>
</gene>
<dbReference type="AlphaFoldDB" id="A0ABD1YB66"/>
<accession>A0ABD1YB66</accession>
<reference evidence="1 2" key="1">
    <citation type="submission" date="2024-09" db="EMBL/GenBank/DDBJ databases">
        <title>Chromosome-scale assembly of Riccia fluitans.</title>
        <authorList>
            <person name="Paukszto L."/>
            <person name="Sawicki J."/>
            <person name="Karawczyk K."/>
            <person name="Piernik-Szablinska J."/>
            <person name="Szczecinska M."/>
            <person name="Mazdziarz M."/>
        </authorList>
    </citation>
    <scope>NUCLEOTIDE SEQUENCE [LARGE SCALE GENOMIC DNA]</scope>
    <source>
        <strain evidence="1">Rf_01</strain>
        <tissue evidence="1">Aerial parts of the thallus</tissue>
    </source>
</reference>
<proteinExistence type="predicted"/>